<organism evidence="8 9">
    <name type="scientific">Rasamsonia emersonii (strain ATCC 16479 / CBS 393.64 / IMI 116815)</name>
    <dbReference type="NCBI Taxonomy" id="1408163"/>
    <lineage>
        <taxon>Eukaryota</taxon>
        <taxon>Fungi</taxon>
        <taxon>Dikarya</taxon>
        <taxon>Ascomycota</taxon>
        <taxon>Pezizomycotina</taxon>
        <taxon>Eurotiomycetes</taxon>
        <taxon>Eurotiomycetidae</taxon>
        <taxon>Eurotiales</taxon>
        <taxon>Trichocomaceae</taxon>
        <taxon>Rasamsonia</taxon>
    </lineage>
</organism>
<protein>
    <recommendedName>
        <fullName evidence="10">Centromere protein X</fullName>
    </recommendedName>
</protein>
<dbReference type="OrthoDB" id="2500381at2759"/>
<feature type="compositionally biased region" description="Basic residues" evidence="7">
    <location>
        <begin position="59"/>
        <end position="71"/>
    </location>
</feature>
<keyword evidence="4" id="KW-0238">DNA-binding</keyword>
<dbReference type="GO" id="GO:0046982">
    <property type="term" value="F:protein heterodimerization activity"/>
    <property type="evidence" value="ECO:0007669"/>
    <property type="project" value="InterPro"/>
</dbReference>
<evidence type="ECO:0000256" key="7">
    <source>
        <dbReference type="SAM" id="MobiDB-lite"/>
    </source>
</evidence>
<gene>
    <name evidence="8" type="ORF">T310_1282</name>
</gene>
<name>A0A0F4Z2W0_RASE3</name>
<dbReference type="GO" id="GO:0000712">
    <property type="term" value="P:resolution of meiotic recombination intermediates"/>
    <property type="evidence" value="ECO:0007669"/>
    <property type="project" value="TreeGrafter"/>
</dbReference>
<dbReference type="InterPro" id="IPR018552">
    <property type="entry name" value="CENP-X"/>
</dbReference>
<evidence type="ECO:0000256" key="4">
    <source>
        <dbReference type="ARBA" id="ARBA00023125"/>
    </source>
</evidence>
<keyword evidence="9" id="KW-1185">Reference proteome</keyword>
<dbReference type="PANTHER" id="PTHR28680">
    <property type="entry name" value="CENTROMERE PROTEIN X"/>
    <property type="match status" value="1"/>
</dbReference>
<dbReference type="Proteomes" id="UP000053958">
    <property type="component" value="Unassembled WGS sequence"/>
</dbReference>
<dbReference type="AlphaFoldDB" id="A0A0F4Z2W0"/>
<dbReference type="RefSeq" id="XP_013331287.1">
    <property type="nucleotide sequence ID" value="XM_013475833.1"/>
</dbReference>
<comment type="caution">
    <text evidence="8">The sequence shown here is derived from an EMBL/GenBank/DDBJ whole genome shotgun (WGS) entry which is preliminary data.</text>
</comment>
<evidence type="ECO:0000313" key="8">
    <source>
        <dbReference type="EMBL" id="KKA24675.1"/>
    </source>
</evidence>
<dbReference type="GO" id="GO:0051382">
    <property type="term" value="P:kinetochore assembly"/>
    <property type="evidence" value="ECO:0007669"/>
    <property type="project" value="InterPro"/>
</dbReference>
<keyword evidence="6" id="KW-0539">Nucleus</keyword>
<evidence type="ECO:0008006" key="10">
    <source>
        <dbReference type="Google" id="ProtNLM"/>
    </source>
</evidence>
<evidence type="ECO:0000313" key="9">
    <source>
        <dbReference type="Proteomes" id="UP000053958"/>
    </source>
</evidence>
<feature type="region of interest" description="Disordered" evidence="7">
    <location>
        <begin position="1"/>
        <end position="115"/>
    </location>
</feature>
<accession>A0A0F4Z2W0</accession>
<evidence type="ECO:0000256" key="2">
    <source>
        <dbReference type="ARBA" id="ARBA00009359"/>
    </source>
</evidence>
<reference evidence="8 9" key="1">
    <citation type="submission" date="2015-04" db="EMBL/GenBank/DDBJ databases">
        <authorList>
            <person name="Heijne W.H."/>
            <person name="Fedorova N.D."/>
            <person name="Nierman W.C."/>
            <person name="Vollebregt A.W."/>
            <person name="Zhao Z."/>
            <person name="Wu L."/>
            <person name="Kumar M."/>
            <person name="Stam H."/>
            <person name="van den Berg M.A."/>
            <person name="Pel H.J."/>
        </authorList>
    </citation>
    <scope>NUCLEOTIDE SEQUENCE [LARGE SCALE GENOMIC DNA]</scope>
    <source>
        <strain evidence="8 9">CBS 393.64</strain>
    </source>
</reference>
<dbReference type="GeneID" id="25313633"/>
<dbReference type="GO" id="GO:0006281">
    <property type="term" value="P:DNA repair"/>
    <property type="evidence" value="ECO:0007669"/>
    <property type="project" value="UniProtKB-KW"/>
</dbReference>
<comment type="similarity">
    <text evidence="2">Belongs to the CENP-X/MHF2 family.</text>
</comment>
<sequence>MPADRQNTVQKRRRLPFKPPSRRESTTAEASASAPKTTKSSATSRKSTATATASAPASKKPRKSTSSRQKARSPSVSVSGTDEEEPGSLSGSESGSDSVSASSSNRERSPSEEPDYILAEIITNDRARDIESGEPAIPQKLLTKLLHHHFQSEKTKITKDANAVVAKYVDIFVREALARAAYERTGGDGNADAGGGRGSVGDGFLEVEDLEKLAPQMILDF</sequence>
<evidence type="ECO:0000256" key="1">
    <source>
        <dbReference type="ARBA" id="ARBA00004123"/>
    </source>
</evidence>
<evidence type="ECO:0000256" key="3">
    <source>
        <dbReference type="ARBA" id="ARBA00022763"/>
    </source>
</evidence>
<evidence type="ECO:0000256" key="6">
    <source>
        <dbReference type="ARBA" id="ARBA00023242"/>
    </source>
</evidence>
<keyword evidence="3" id="KW-0227">DNA damage</keyword>
<evidence type="ECO:0000256" key="5">
    <source>
        <dbReference type="ARBA" id="ARBA00023204"/>
    </source>
</evidence>
<dbReference type="PANTHER" id="PTHR28680:SF1">
    <property type="entry name" value="CENTROMERE PROTEIN X"/>
    <property type="match status" value="1"/>
</dbReference>
<dbReference type="Pfam" id="PF09415">
    <property type="entry name" value="CENP-X"/>
    <property type="match status" value="1"/>
</dbReference>
<feature type="compositionally biased region" description="Low complexity" evidence="7">
    <location>
        <begin position="87"/>
        <end position="104"/>
    </location>
</feature>
<dbReference type="Gene3D" id="1.10.20.10">
    <property type="entry name" value="Histone, subunit A"/>
    <property type="match status" value="1"/>
</dbReference>
<dbReference type="InterPro" id="IPR009072">
    <property type="entry name" value="Histone-fold"/>
</dbReference>
<proteinExistence type="inferred from homology"/>
<dbReference type="CDD" id="cd22921">
    <property type="entry name" value="HFD_CENP-X"/>
    <property type="match status" value="1"/>
</dbReference>
<keyword evidence="5" id="KW-0234">DNA repair</keyword>
<comment type="subcellular location">
    <subcellularLocation>
        <location evidence="1">Nucleus</location>
    </subcellularLocation>
</comment>
<feature type="compositionally biased region" description="Low complexity" evidence="7">
    <location>
        <begin position="27"/>
        <end position="58"/>
    </location>
</feature>
<dbReference type="GO" id="GO:0031297">
    <property type="term" value="P:replication fork processing"/>
    <property type="evidence" value="ECO:0007669"/>
    <property type="project" value="TreeGrafter"/>
</dbReference>
<dbReference type="EMBL" id="LASV01000052">
    <property type="protein sequence ID" value="KKA24675.1"/>
    <property type="molecule type" value="Genomic_DNA"/>
</dbReference>
<dbReference type="GO" id="GO:0003677">
    <property type="term" value="F:DNA binding"/>
    <property type="evidence" value="ECO:0007669"/>
    <property type="project" value="UniProtKB-KW"/>
</dbReference>
<dbReference type="GO" id="GO:0071821">
    <property type="term" value="C:FANCM-MHF complex"/>
    <property type="evidence" value="ECO:0007669"/>
    <property type="project" value="TreeGrafter"/>
</dbReference>